<dbReference type="OrthoDB" id="1812569at2759"/>
<organism evidence="1 2">
    <name type="scientific">Phaseolus vulgaris</name>
    <name type="common">Kidney bean</name>
    <name type="synonym">French bean</name>
    <dbReference type="NCBI Taxonomy" id="3885"/>
    <lineage>
        <taxon>Eukaryota</taxon>
        <taxon>Viridiplantae</taxon>
        <taxon>Streptophyta</taxon>
        <taxon>Embryophyta</taxon>
        <taxon>Tracheophyta</taxon>
        <taxon>Spermatophyta</taxon>
        <taxon>Magnoliopsida</taxon>
        <taxon>eudicotyledons</taxon>
        <taxon>Gunneridae</taxon>
        <taxon>Pentapetalae</taxon>
        <taxon>rosids</taxon>
        <taxon>fabids</taxon>
        <taxon>Fabales</taxon>
        <taxon>Fabaceae</taxon>
        <taxon>Papilionoideae</taxon>
        <taxon>50 kb inversion clade</taxon>
        <taxon>NPAAA clade</taxon>
        <taxon>indigoferoid/millettioid clade</taxon>
        <taxon>Phaseoleae</taxon>
        <taxon>Phaseolus</taxon>
    </lineage>
</organism>
<proteinExistence type="predicted"/>
<dbReference type="Gramene" id="ESW33703">
    <property type="protein sequence ID" value="ESW33703"/>
    <property type="gene ID" value="PHAVU_001G091700g"/>
</dbReference>
<evidence type="ECO:0000313" key="1">
    <source>
        <dbReference type="EMBL" id="ESW33703.1"/>
    </source>
</evidence>
<sequence>MGLVAMKGKSLGLFASFTASHAVLMSFSLHLHIATITGTYPSSSHFLPTSCAIIFTPLKSSCDAQGNPASITSTPSFTSCRAIRSFCSAVMAAPGACSPSRRVVSKMRT</sequence>
<gene>
    <name evidence="1" type="ORF">PHAVU_001G091700g</name>
</gene>
<keyword evidence="2" id="KW-1185">Reference proteome</keyword>
<dbReference type="AlphaFoldDB" id="V7CWH6"/>
<dbReference type="AntiFam" id="ANF00161">
    <property type="entry name" value="Shadow ORF (opposite leuA)"/>
</dbReference>
<accession>V7CWH6</accession>
<reference evidence="2" key="1">
    <citation type="journal article" date="2014" name="Nat. Genet.">
        <title>A reference genome for common bean and genome-wide analysis of dual domestications.</title>
        <authorList>
            <person name="Schmutz J."/>
            <person name="McClean P.E."/>
            <person name="Mamidi S."/>
            <person name="Wu G.A."/>
            <person name="Cannon S.B."/>
            <person name="Grimwood J."/>
            <person name="Jenkins J."/>
            <person name="Shu S."/>
            <person name="Song Q."/>
            <person name="Chavarro C."/>
            <person name="Torres-Torres M."/>
            <person name="Geffroy V."/>
            <person name="Moghaddam S.M."/>
            <person name="Gao D."/>
            <person name="Abernathy B."/>
            <person name="Barry K."/>
            <person name="Blair M."/>
            <person name="Brick M.A."/>
            <person name="Chovatia M."/>
            <person name="Gepts P."/>
            <person name="Goodstein D.M."/>
            <person name="Gonzales M."/>
            <person name="Hellsten U."/>
            <person name="Hyten D.L."/>
            <person name="Jia G."/>
            <person name="Kelly J.D."/>
            <person name="Kudrna D."/>
            <person name="Lee R."/>
            <person name="Richard M.M."/>
            <person name="Miklas P.N."/>
            <person name="Osorno J.M."/>
            <person name="Rodrigues J."/>
            <person name="Thareau V."/>
            <person name="Urrea C.A."/>
            <person name="Wang M."/>
            <person name="Yu Y."/>
            <person name="Zhang M."/>
            <person name="Wing R.A."/>
            <person name="Cregan P.B."/>
            <person name="Rokhsar D.S."/>
            <person name="Jackson S.A."/>
        </authorList>
    </citation>
    <scope>NUCLEOTIDE SEQUENCE [LARGE SCALE GENOMIC DNA]</scope>
    <source>
        <strain evidence="2">cv. G19833</strain>
    </source>
</reference>
<protein>
    <submittedName>
        <fullName evidence="1">Uncharacterized protein</fullName>
    </submittedName>
</protein>
<name>V7CWH6_PHAVU</name>
<evidence type="ECO:0000313" key="2">
    <source>
        <dbReference type="Proteomes" id="UP000000226"/>
    </source>
</evidence>
<dbReference type="EMBL" id="CM002288">
    <property type="protein sequence ID" value="ESW33703.1"/>
    <property type="molecule type" value="Genomic_DNA"/>
</dbReference>
<dbReference type="Proteomes" id="UP000000226">
    <property type="component" value="Chromosome 1"/>
</dbReference>